<reference evidence="1 2" key="1">
    <citation type="submission" date="2019-07" db="EMBL/GenBank/DDBJ databases">
        <title>Rhodococcus cavernicolus sp. nov., isolated from a cave.</title>
        <authorList>
            <person name="Lee S.D."/>
        </authorList>
    </citation>
    <scope>NUCLEOTIDE SEQUENCE [LARGE SCALE GENOMIC DNA]</scope>
    <source>
        <strain evidence="1 2">C1-24</strain>
    </source>
</reference>
<organism evidence="1 2">
    <name type="scientific">Antrihabitans cavernicola</name>
    <dbReference type="NCBI Taxonomy" id="2495913"/>
    <lineage>
        <taxon>Bacteria</taxon>
        <taxon>Bacillati</taxon>
        <taxon>Actinomycetota</taxon>
        <taxon>Actinomycetes</taxon>
        <taxon>Mycobacteriales</taxon>
        <taxon>Nocardiaceae</taxon>
        <taxon>Antrihabitans</taxon>
    </lineage>
</organism>
<proteinExistence type="predicted"/>
<dbReference type="AlphaFoldDB" id="A0A5A7SCI8"/>
<dbReference type="OrthoDB" id="3371087at2"/>
<dbReference type="InterPro" id="IPR023393">
    <property type="entry name" value="START-like_dom_sf"/>
</dbReference>
<dbReference type="RefSeq" id="WP_149429952.1">
    <property type="nucleotide sequence ID" value="NZ_VLNY01000003.1"/>
</dbReference>
<evidence type="ECO:0000313" key="1">
    <source>
        <dbReference type="EMBL" id="KAA0023606.1"/>
    </source>
</evidence>
<accession>A0A5A7SCI8</accession>
<dbReference type="Pfam" id="PF10604">
    <property type="entry name" value="Polyketide_cyc2"/>
    <property type="match status" value="1"/>
</dbReference>
<protein>
    <submittedName>
        <fullName evidence="1">Polyketide cyclase</fullName>
    </submittedName>
</protein>
<dbReference type="CDD" id="cd08865">
    <property type="entry name" value="SRPBCC_10"/>
    <property type="match status" value="1"/>
</dbReference>
<dbReference type="SUPFAM" id="SSF55961">
    <property type="entry name" value="Bet v1-like"/>
    <property type="match status" value="1"/>
</dbReference>
<dbReference type="Gene3D" id="3.30.530.20">
    <property type="match status" value="1"/>
</dbReference>
<evidence type="ECO:0000313" key="2">
    <source>
        <dbReference type="Proteomes" id="UP000322244"/>
    </source>
</evidence>
<dbReference type="InterPro" id="IPR019587">
    <property type="entry name" value="Polyketide_cyclase/dehydratase"/>
</dbReference>
<sequence length="144" mass="15879">MTDVRRTFTVNQSREKVVAFLQDFSNAEAWDPGTVNCARVGAGPLRVGARWHNVSKFRGRTTELDYELVRSEPGRLTFVGENKTVTSTDDLTFAEVAEGTAIGYHAHFEWHGLVKLAAPFVKGAIEELGDPTVAQMKSVLESLP</sequence>
<dbReference type="EMBL" id="VLNY01000003">
    <property type="protein sequence ID" value="KAA0023606.1"/>
    <property type="molecule type" value="Genomic_DNA"/>
</dbReference>
<keyword evidence="2" id="KW-1185">Reference proteome</keyword>
<comment type="caution">
    <text evidence="1">The sequence shown here is derived from an EMBL/GenBank/DDBJ whole genome shotgun (WGS) entry which is preliminary data.</text>
</comment>
<name>A0A5A7SCI8_9NOCA</name>
<gene>
    <name evidence="1" type="ORF">FOY51_09465</name>
</gene>
<dbReference type="Proteomes" id="UP000322244">
    <property type="component" value="Unassembled WGS sequence"/>
</dbReference>